<protein>
    <submittedName>
        <fullName evidence="1">Uncharacterized protein</fullName>
    </submittedName>
</protein>
<gene>
    <name evidence="1" type="ORF">SAMN05216339_101418</name>
</gene>
<name>A0A1I7FCP0_9PROT</name>
<dbReference type="AlphaFoldDB" id="A0A1I7FCP0"/>
<proteinExistence type="predicted"/>
<sequence>MAAQGAASPEDYLPFEDIPNIMSQYEYEQQETQTEVYSHAAEVEIQKEWRWVNRLPGYGGEYTQHINEIAQDYQQAVNLEIEAWRIRNGQEPGADDTLDISAQDQAQAQSLRAQAHDLRIESVNKAGAIAQSIKSRWNEQQISLARTGEKQIHLSRDINRDIQR</sequence>
<dbReference type="EMBL" id="FPBL01000001">
    <property type="protein sequence ID" value="SFU33947.1"/>
    <property type="molecule type" value="Genomic_DNA"/>
</dbReference>
<evidence type="ECO:0000313" key="2">
    <source>
        <dbReference type="Proteomes" id="UP000183926"/>
    </source>
</evidence>
<dbReference type="Proteomes" id="UP000183926">
    <property type="component" value="Unassembled WGS sequence"/>
</dbReference>
<organism evidence="1 2">
    <name type="scientific">Nitrosomonas eutropha</name>
    <dbReference type="NCBI Taxonomy" id="916"/>
    <lineage>
        <taxon>Bacteria</taxon>
        <taxon>Pseudomonadati</taxon>
        <taxon>Pseudomonadota</taxon>
        <taxon>Betaproteobacteria</taxon>
        <taxon>Nitrosomonadales</taxon>
        <taxon>Nitrosomonadaceae</taxon>
        <taxon>Nitrosomonas</taxon>
    </lineage>
</organism>
<evidence type="ECO:0000313" key="1">
    <source>
        <dbReference type="EMBL" id="SFU33947.1"/>
    </source>
</evidence>
<reference evidence="1 2" key="1">
    <citation type="submission" date="2016-10" db="EMBL/GenBank/DDBJ databases">
        <authorList>
            <person name="de Groot N.N."/>
        </authorList>
    </citation>
    <scope>NUCLEOTIDE SEQUENCE [LARGE SCALE GENOMIC DNA]</scope>
    <source>
        <strain evidence="1 2">Nm24</strain>
    </source>
</reference>
<accession>A0A1I7FCP0</accession>